<dbReference type="Proteomes" id="UP000285376">
    <property type="component" value="Unassembled WGS sequence"/>
</dbReference>
<dbReference type="CDD" id="cd00293">
    <property type="entry name" value="USP-like"/>
    <property type="match status" value="1"/>
</dbReference>
<evidence type="ECO:0000256" key="1">
    <source>
        <dbReference type="ARBA" id="ARBA00008791"/>
    </source>
</evidence>
<comment type="similarity">
    <text evidence="1">Belongs to the universal stress protein A family.</text>
</comment>
<gene>
    <name evidence="3" type="ORF">D1832_07305</name>
</gene>
<evidence type="ECO:0000313" key="3">
    <source>
        <dbReference type="EMBL" id="RHW46246.1"/>
    </source>
</evidence>
<dbReference type="EMBL" id="QWLM01000006">
    <property type="protein sequence ID" value="RHW46246.1"/>
    <property type="molecule type" value="Genomic_DNA"/>
</dbReference>
<dbReference type="InterPro" id="IPR014729">
    <property type="entry name" value="Rossmann-like_a/b/a_fold"/>
</dbReference>
<accession>A0A417Z6L2</accession>
<dbReference type="InterPro" id="IPR006016">
    <property type="entry name" value="UspA"/>
</dbReference>
<name>A0A417Z6L2_9MICO</name>
<feature type="domain" description="UspA" evidence="2">
    <location>
        <begin position="9"/>
        <end position="139"/>
    </location>
</feature>
<proteinExistence type="inferred from homology"/>
<dbReference type="Gene3D" id="3.40.50.620">
    <property type="entry name" value="HUPs"/>
    <property type="match status" value="2"/>
</dbReference>
<evidence type="ECO:0000259" key="2">
    <source>
        <dbReference type="Pfam" id="PF00582"/>
    </source>
</evidence>
<sequence>MSDSTVRYLVAWGGDSRSKDALALGATLARTFRAELAVVYVVREETFGAHTFGDVSFTQEVVRQASERVQKHLDALTDLDGVVLHVRRSSSVAAGVLDAAEEIDADLILIGAGPGTRALTTNAIVTALLHASPVPVAMAPRGYRKDAPAELTELVAAVGPRAGAGRILEEAIRGVERVSLPLRLVSLLELGTDVDVPDERVESVRAALERAAEEVDVDEVTSHVGQGKNLKEAIANIEWKPDSALIIGSSRLAQGKQTFIGTVASRMLAHLPIPMIVAPRGE</sequence>
<dbReference type="PANTHER" id="PTHR46268">
    <property type="entry name" value="STRESS RESPONSE PROTEIN NHAX"/>
    <property type="match status" value="1"/>
</dbReference>
<dbReference type="SUPFAM" id="SSF52402">
    <property type="entry name" value="Adenine nucleotide alpha hydrolases-like"/>
    <property type="match status" value="2"/>
</dbReference>
<dbReference type="PANTHER" id="PTHR46268:SF6">
    <property type="entry name" value="UNIVERSAL STRESS PROTEIN UP12"/>
    <property type="match status" value="1"/>
</dbReference>
<reference evidence="3 4" key="1">
    <citation type="submission" date="2018-08" db="EMBL/GenBank/DDBJ databases">
        <title>Whole genome sequence analysis of Dermacoccus abyssi bacteria isolated from Deep Mariana trench Micromonospora spp reveals genes involved in the environmental adaptation and production of secondary metabolites.</title>
        <authorList>
            <person name="Abdel-Mageed W.M."/>
            <person name="Lehri B."/>
            <person name="Nouioui I."/>
            <person name="Goodfellow I."/>
            <person name="Jaspars M."/>
            <person name="Karlyshev A."/>
        </authorList>
    </citation>
    <scope>NUCLEOTIDE SEQUENCE [LARGE SCALE GENOMIC DNA]</scope>
    <source>
        <strain evidence="3 4">MT1.1</strain>
    </source>
</reference>
<evidence type="ECO:0000313" key="4">
    <source>
        <dbReference type="Proteomes" id="UP000285376"/>
    </source>
</evidence>
<dbReference type="Pfam" id="PF00582">
    <property type="entry name" value="Usp"/>
    <property type="match status" value="1"/>
</dbReference>
<comment type="caution">
    <text evidence="3">The sequence shown here is derived from an EMBL/GenBank/DDBJ whole genome shotgun (WGS) entry which is preliminary data.</text>
</comment>
<dbReference type="RefSeq" id="WP_118913264.1">
    <property type="nucleotide sequence ID" value="NZ_CBCRVH010000008.1"/>
</dbReference>
<protein>
    <submittedName>
        <fullName evidence="3">Universal stress protein</fullName>
    </submittedName>
</protein>
<dbReference type="AlphaFoldDB" id="A0A417Z6L2"/>
<organism evidence="3 4">
    <name type="scientific">Dermacoccus abyssi</name>
    <dbReference type="NCBI Taxonomy" id="322596"/>
    <lineage>
        <taxon>Bacteria</taxon>
        <taxon>Bacillati</taxon>
        <taxon>Actinomycetota</taxon>
        <taxon>Actinomycetes</taxon>
        <taxon>Micrococcales</taxon>
        <taxon>Dermacoccaceae</taxon>
        <taxon>Dermacoccus</taxon>
    </lineage>
</organism>